<sequence>MRGIPNQVRGGLLAERLRGCVRFSECWSKGMGADSKPDPRLSPWRDDLAASHLRGEVKASKYVDGEPYCVSAPVTALRRSPADAAMMDTQLLFGEGFRVYEKRGNWAWGQSLTDDYVGYVLSGDLQPYYETDHIVRVPRSFVYREPDIKSRPIMAISMGARLHVTKKEGRFSYIEDGGQDEATGWIISTHISSEGDYAEDYVAIAEMFLHTPYLWGGRESLGLDCSALVQLSLMQAGYACQRDTYMQETTLGQEIKEGFERGDLVFWKGHVGILQSSHQLLHANASFMQTVSEDFDNACQRIEETDGPITSIRRLSHSAIGV</sequence>
<comment type="similarity">
    <text evidence="1">Belongs to the peptidase C40 family.</text>
</comment>
<dbReference type="PANTHER" id="PTHR47359">
    <property type="entry name" value="PEPTIDOGLYCAN DL-ENDOPEPTIDASE CWLO"/>
    <property type="match status" value="1"/>
</dbReference>
<dbReference type="Proteomes" id="UP000252289">
    <property type="component" value="Unassembled WGS sequence"/>
</dbReference>
<gene>
    <name evidence="6" type="ORF">DBW64_04695</name>
</gene>
<name>A0A368EJV9_9PROT</name>
<evidence type="ECO:0000313" key="6">
    <source>
        <dbReference type="EMBL" id="RCL83964.1"/>
    </source>
</evidence>
<comment type="caution">
    <text evidence="6">The sequence shown here is derived from an EMBL/GenBank/DDBJ whole genome shotgun (WGS) entry which is preliminary data.</text>
</comment>
<dbReference type="PROSITE" id="PS51935">
    <property type="entry name" value="NLPC_P60"/>
    <property type="match status" value="1"/>
</dbReference>
<accession>A0A368EJV9</accession>
<evidence type="ECO:0000256" key="2">
    <source>
        <dbReference type="ARBA" id="ARBA00022670"/>
    </source>
</evidence>
<dbReference type="SUPFAM" id="SSF54001">
    <property type="entry name" value="Cysteine proteinases"/>
    <property type="match status" value="1"/>
</dbReference>
<dbReference type="GO" id="GO:0006508">
    <property type="term" value="P:proteolysis"/>
    <property type="evidence" value="ECO:0007669"/>
    <property type="project" value="UniProtKB-KW"/>
</dbReference>
<dbReference type="EMBL" id="QOQK01000022">
    <property type="protein sequence ID" value="RCL83964.1"/>
    <property type="molecule type" value="Genomic_DNA"/>
</dbReference>
<evidence type="ECO:0000259" key="5">
    <source>
        <dbReference type="PROSITE" id="PS51935"/>
    </source>
</evidence>
<proteinExistence type="inferred from homology"/>
<dbReference type="InterPro" id="IPR000064">
    <property type="entry name" value="NLP_P60_dom"/>
</dbReference>
<dbReference type="Gene3D" id="3.90.1720.10">
    <property type="entry name" value="endopeptidase domain like (from Nostoc punctiforme)"/>
    <property type="match status" value="1"/>
</dbReference>
<dbReference type="Pfam" id="PF18348">
    <property type="entry name" value="SH3_16"/>
    <property type="match status" value="1"/>
</dbReference>
<dbReference type="InterPro" id="IPR041382">
    <property type="entry name" value="SH3_16"/>
</dbReference>
<dbReference type="InterPro" id="IPR051794">
    <property type="entry name" value="PG_Endopeptidase_C40"/>
</dbReference>
<keyword evidence="4" id="KW-0788">Thiol protease</keyword>
<reference evidence="6 7" key="1">
    <citation type="journal article" date="2018" name="Microbiome">
        <title>Fine metagenomic profile of the Mediterranean stratified and mixed water columns revealed by assembly and recruitment.</title>
        <authorList>
            <person name="Haro-Moreno J.M."/>
            <person name="Lopez-Perez M."/>
            <person name="De La Torre J.R."/>
            <person name="Picazo A."/>
            <person name="Camacho A."/>
            <person name="Rodriguez-Valera F."/>
        </authorList>
    </citation>
    <scope>NUCLEOTIDE SEQUENCE [LARGE SCALE GENOMIC DNA]</scope>
    <source>
        <strain evidence="6">MED-G50</strain>
    </source>
</reference>
<evidence type="ECO:0000256" key="3">
    <source>
        <dbReference type="ARBA" id="ARBA00022801"/>
    </source>
</evidence>
<keyword evidence="2" id="KW-0645">Protease</keyword>
<evidence type="ECO:0000313" key="7">
    <source>
        <dbReference type="Proteomes" id="UP000252289"/>
    </source>
</evidence>
<evidence type="ECO:0000256" key="4">
    <source>
        <dbReference type="ARBA" id="ARBA00022807"/>
    </source>
</evidence>
<organism evidence="6 7">
    <name type="scientific">PS1 clade bacterium</name>
    <dbReference type="NCBI Taxonomy" id="2175152"/>
    <lineage>
        <taxon>Bacteria</taxon>
        <taxon>Pseudomonadati</taxon>
        <taxon>Pseudomonadota</taxon>
        <taxon>Alphaproteobacteria</taxon>
        <taxon>PS1 clade</taxon>
    </lineage>
</organism>
<dbReference type="InterPro" id="IPR038765">
    <property type="entry name" value="Papain-like_cys_pep_sf"/>
</dbReference>
<keyword evidence="3" id="KW-0378">Hydrolase</keyword>
<dbReference type="PANTHER" id="PTHR47359:SF3">
    <property type="entry name" value="NLP_P60 DOMAIN-CONTAINING PROTEIN-RELATED"/>
    <property type="match status" value="1"/>
</dbReference>
<protein>
    <submittedName>
        <fullName evidence="6">Peptidoglycan endopeptidase</fullName>
    </submittedName>
</protein>
<evidence type="ECO:0000256" key="1">
    <source>
        <dbReference type="ARBA" id="ARBA00007074"/>
    </source>
</evidence>
<feature type="domain" description="NlpC/P60" evidence="5">
    <location>
        <begin position="195"/>
        <end position="316"/>
    </location>
</feature>
<dbReference type="Pfam" id="PF00877">
    <property type="entry name" value="NLPC_P60"/>
    <property type="match status" value="1"/>
</dbReference>
<dbReference type="GO" id="GO:0008234">
    <property type="term" value="F:cysteine-type peptidase activity"/>
    <property type="evidence" value="ECO:0007669"/>
    <property type="project" value="UniProtKB-KW"/>
</dbReference>
<dbReference type="AlphaFoldDB" id="A0A368EJV9"/>